<evidence type="ECO:0000313" key="7">
    <source>
        <dbReference type="Proteomes" id="UP000549913"/>
    </source>
</evidence>
<evidence type="ECO:0000256" key="1">
    <source>
        <dbReference type="ARBA" id="ARBA00004776"/>
    </source>
</evidence>
<feature type="domain" description="Galactosyltransferase C-terminal" evidence="5">
    <location>
        <begin position="156"/>
        <end position="202"/>
    </location>
</feature>
<dbReference type="InterPro" id="IPR029044">
    <property type="entry name" value="Nucleotide-diphossugar_trans"/>
</dbReference>
<gene>
    <name evidence="6" type="ORF">BJ984_000407</name>
</gene>
<comment type="pathway">
    <text evidence="1">Cell wall biogenesis; cell wall polysaccharide biosynthesis.</text>
</comment>
<accession>A0A852SLQ6</accession>
<protein>
    <submittedName>
        <fullName evidence="6">GT2 family glycosyltransferase</fullName>
    </submittedName>
</protein>
<comment type="caution">
    <text evidence="6">The sequence shown here is derived from an EMBL/GenBank/DDBJ whole genome shotgun (WGS) entry which is preliminary data.</text>
</comment>
<dbReference type="InterPro" id="IPR027791">
    <property type="entry name" value="Galactosyl_T_C"/>
</dbReference>
<evidence type="ECO:0000259" key="5">
    <source>
        <dbReference type="Pfam" id="PF02709"/>
    </source>
</evidence>
<keyword evidence="3" id="KW-0328">Glycosyltransferase</keyword>
<dbReference type="GO" id="GO:0016757">
    <property type="term" value="F:glycosyltransferase activity"/>
    <property type="evidence" value="ECO:0007669"/>
    <property type="project" value="UniProtKB-KW"/>
</dbReference>
<reference evidence="6 7" key="1">
    <citation type="submission" date="2020-07" db="EMBL/GenBank/DDBJ databases">
        <title>Sequencing the genomes of 1000 actinobacteria strains.</title>
        <authorList>
            <person name="Klenk H.-P."/>
        </authorList>
    </citation>
    <scope>NUCLEOTIDE SEQUENCE [LARGE SCALE GENOMIC DNA]</scope>
    <source>
        <strain evidence="6 7">DSM 26474</strain>
    </source>
</reference>
<evidence type="ECO:0000313" key="6">
    <source>
        <dbReference type="EMBL" id="NYD69249.1"/>
    </source>
</evidence>
<organism evidence="6 7">
    <name type="scientific">Herbiconiux flava</name>
    <dbReference type="NCBI Taxonomy" id="881268"/>
    <lineage>
        <taxon>Bacteria</taxon>
        <taxon>Bacillati</taxon>
        <taxon>Actinomycetota</taxon>
        <taxon>Actinomycetes</taxon>
        <taxon>Micrococcales</taxon>
        <taxon>Microbacteriaceae</taxon>
        <taxon>Herbiconiux</taxon>
    </lineage>
</organism>
<dbReference type="Proteomes" id="UP000549913">
    <property type="component" value="Unassembled WGS sequence"/>
</dbReference>
<evidence type="ECO:0000256" key="3">
    <source>
        <dbReference type="ARBA" id="ARBA00022676"/>
    </source>
</evidence>
<dbReference type="RefSeq" id="WP_179546612.1">
    <property type="nucleotide sequence ID" value="NZ_BSEW01000001.1"/>
</dbReference>
<proteinExistence type="inferred from homology"/>
<comment type="similarity">
    <text evidence="2">Belongs to the glycosyltransferase 2 family.</text>
</comment>
<keyword evidence="4 6" id="KW-0808">Transferase</keyword>
<keyword evidence="7" id="KW-1185">Reference proteome</keyword>
<dbReference type="Pfam" id="PF02709">
    <property type="entry name" value="Glyco_transf_7C"/>
    <property type="match status" value="1"/>
</dbReference>
<evidence type="ECO:0000256" key="4">
    <source>
        <dbReference type="ARBA" id="ARBA00022679"/>
    </source>
</evidence>
<name>A0A852SLQ6_9MICO</name>
<dbReference type="PANTHER" id="PTHR43179:SF12">
    <property type="entry name" value="GALACTOFURANOSYLTRANSFERASE GLFT2"/>
    <property type="match status" value="1"/>
</dbReference>
<dbReference type="Gene3D" id="3.90.550.10">
    <property type="entry name" value="Spore Coat Polysaccharide Biosynthesis Protein SpsA, Chain A"/>
    <property type="match status" value="1"/>
</dbReference>
<dbReference type="PANTHER" id="PTHR43179">
    <property type="entry name" value="RHAMNOSYLTRANSFERASE WBBL"/>
    <property type="match status" value="1"/>
</dbReference>
<dbReference type="SUPFAM" id="SSF53448">
    <property type="entry name" value="Nucleotide-diphospho-sugar transferases"/>
    <property type="match status" value="1"/>
</dbReference>
<sequence>MIALITAVAGRRLHLSRQEEWLRRQQRADVVRVVVAMDDAPIQTPSAADATVLRVRADGALPLAAARNAGAEAAIAAGAELLVFLDVDCLPRPRLLDAYADAARERPDALLTGSVAYLPEGVDYARPETFEALGTVHGFRPRPLPGIREPAPHELFWSLSFACTPATWQRIGGFDDGYRGYGGEDTDFGFAARAAGVELLFVGGAEADHQHHPVSDPPIEHLDDILRNADRFAAKWGVVPMRGWLDAFAELGLVAHDPDTDRYARRPDLRTDAA</sequence>
<dbReference type="EMBL" id="JACCBM010000001">
    <property type="protein sequence ID" value="NYD69249.1"/>
    <property type="molecule type" value="Genomic_DNA"/>
</dbReference>
<dbReference type="AlphaFoldDB" id="A0A852SLQ6"/>
<evidence type="ECO:0000256" key="2">
    <source>
        <dbReference type="ARBA" id="ARBA00006739"/>
    </source>
</evidence>